<evidence type="ECO:0000256" key="2">
    <source>
        <dbReference type="SAM" id="SignalP"/>
    </source>
</evidence>
<dbReference type="InterPro" id="IPR055371">
    <property type="entry name" value="SpaA_PFL_dom_4"/>
</dbReference>
<keyword evidence="1" id="KW-0812">Transmembrane</keyword>
<feature type="chain" id="PRO_5003228214" evidence="2">
    <location>
        <begin position="30"/>
        <end position="796"/>
    </location>
</feature>
<protein>
    <submittedName>
        <fullName evidence="7">Predicted outer membrane protein</fullName>
    </submittedName>
</protein>
<dbReference type="Pfam" id="PF19403">
    <property type="entry name" value="SpaA_2"/>
    <property type="match status" value="1"/>
</dbReference>
<evidence type="ECO:0000259" key="6">
    <source>
        <dbReference type="Pfam" id="PF24514"/>
    </source>
</evidence>
<dbReference type="eggNOG" id="COG4932">
    <property type="taxonomic scope" value="Bacteria"/>
</dbReference>
<dbReference type="InterPro" id="IPR041033">
    <property type="entry name" value="SpaA_PFL_dom_1"/>
</dbReference>
<dbReference type="GO" id="GO:0005975">
    <property type="term" value="P:carbohydrate metabolic process"/>
    <property type="evidence" value="ECO:0007669"/>
    <property type="project" value="UniProtKB-ARBA"/>
</dbReference>
<feature type="signal peptide" evidence="2">
    <location>
        <begin position="1"/>
        <end position="29"/>
    </location>
</feature>
<dbReference type="Gene3D" id="2.60.40.10">
    <property type="entry name" value="Immunoglobulins"/>
    <property type="match status" value="1"/>
</dbReference>
<gene>
    <name evidence="7" type="ordered locus">MTES_1213</name>
</gene>
<dbReference type="STRING" id="979556.MTES_1213"/>
<keyword evidence="2" id="KW-0732">Signal</keyword>
<dbReference type="InterPro" id="IPR013783">
    <property type="entry name" value="Ig-like_fold"/>
</dbReference>
<feature type="domain" description="SpaA-like prealbumin fold" evidence="5">
    <location>
        <begin position="311"/>
        <end position="422"/>
    </location>
</feature>
<dbReference type="Pfam" id="PF20674">
    <property type="entry name" value="SpaA_3"/>
    <property type="match status" value="1"/>
</dbReference>
<dbReference type="HOGENOM" id="CLU_347394_0_0_11"/>
<accession>E8N6M9</accession>
<evidence type="ECO:0000259" key="4">
    <source>
        <dbReference type="Pfam" id="PF19403"/>
    </source>
</evidence>
<dbReference type="SUPFAM" id="SSF50956">
    <property type="entry name" value="Thermostable phytase (3-phytase)"/>
    <property type="match status" value="1"/>
</dbReference>
<feature type="domain" description="SpaA-like prealbumin fold" evidence="4">
    <location>
        <begin position="553"/>
        <end position="642"/>
    </location>
</feature>
<dbReference type="Pfam" id="PF17802">
    <property type="entry name" value="SpaA"/>
    <property type="match status" value="1"/>
</dbReference>
<organism evidence="7 8">
    <name type="scientific">Microbacterium testaceum (strain StLB037)</name>
    <dbReference type="NCBI Taxonomy" id="979556"/>
    <lineage>
        <taxon>Bacteria</taxon>
        <taxon>Bacillati</taxon>
        <taxon>Actinomycetota</taxon>
        <taxon>Actinomycetes</taxon>
        <taxon>Micrococcales</taxon>
        <taxon>Microbacteriaceae</taxon>
        <taxon>Microbacterium</taxon>
    </lineage>
</organism>
<sequence>MHIKEKVARAVLVAGLSLGLTCSGAPASASEPGAGVGVVAATTVVPAAQALSPVRPASIPSGVSASLTCAPQTLYAVSSSGQMRRIANGAVSTVGAAAQGITHFNGLGIGADGKTALAFDRSSTLNTARIYYFDGSRWVRTTDSYTNTSLVSFVAGAIDLSTGDYYLGGFTSDSRFLLTRYVPSTGAFTLVGSINAPTAGSGTMNGDMAFDARGNLYLVASNSSTTVLSVTAASLAAASGGLLPSSQSFSFTTAGFAEVNGVAFNNNGSMFLGSSDTVREYDTSTGTLISVTATGLSGSTDLASCNSPANLTLRKNVASRAAGSDQFALSVAKGSTVSGTATTTGSATGIQADQIGPLPVLQGATYTLTEQMAPGSTSPIATYASSLSCVDETGAAVTVSSESTVTIPNRSGASVECAFVNRALTASVTVHKVVQDIRGQDARPGSGWTLGAATTFTTGSGTASPSATTQVTPASGSVSWQLAFEGASARGEVKVSEQQQSGWEFVSGVCTIARAGGGSQTVPLAGPSGVALSNIAPGDAIDCTLTNKPVSGLLTLKKQVDNTYGGSSTPADWTLTGAGPQAITGKTGESAITSAVVAPGSYALSESGTPAGYQAGPWSCTGGTVTGASVSVAADADVVCTITNASKPGSVAWTKTSEATGDMLSGSEWTVSGPSLAAPDNVVVDCIASPCTGLDKDPTPGAFRLDDLAWGSYTATETRAPVGYIAAGSLSFTVTPANAGTTQDLGPQTNEQQSGARLPLTGGVGADAFVISGFVVLLGATASVLTLRLRSRRSSR</sequence>
<name>E8N6M9_MICTS</name>
<dbReference type="Proteomes" id="UP000008975">
    <property type="component" value="Chromosome"/>
</dbReference>
<evidence type="ECO:0000259" key="3">
    <source>
        <dbReference type="Pfam" id="PF17802"/>
    </source>
</evidence>
<evidence type="ECO:0000256" key="1">
    <source>
        <dbReference type="SAM" id="Phobius"/>
    </source>
</evidence>
<feature type="domain" description="SpaA-like prealbumin fold" evidence="6">
    <location>
        <begin position="456"/>
        <end position="548"/>
    </location>
</feature>
<evidence type="ECO:0000313" key="8">
    <source>
        <dbReference type="Proteomes" id="UP000008975"/>
    </source>
</evidence>
<keyword evidence="1" id="KW-1133">Transmembrane helix</keyword>
<reference evidence="7 8" key="1">
    <citation type="journal article" date="2011" name="J. Bacteriol.">
        <title>Genome sequence of Microbacterium testaceum StLB037, an N-acylhomoserine lactone-degrading bacterium isolated from potato leaves.</title>
        <authorList>
            <person name="Morohoshi T."/>
            <person name="Wang W.-Z."/>
            <person name="Someya N."/>
            <person name="Ikeda T."/>
        </authorList>
    </citation>
    <scope>NUCLEOTIDE SEQUENCE [LARGE SCALE GENOMIC DNA]</scope>
    <source>
        <strain evidence="7 8">StLB037</strain>
    </source>
</reference>
<dbReference type="EMBL" id="AP012052">
    <property type="protein sequence ID" value="BAJ74177.1"/>
    <property type="molecule type" value="Genomic_DNA"/>
</dbReference>
<dbReference type="Pfam" id="PF24514">
    <property type="entry name" value="SpaA_4"/>
    <property type="match status" value="1"/>
</dbReference>
<proteinExistence type="predicted"/>
<keyword evidence="1" id="KW-0472">Membrane</keyword>
<evidence type="ECO:0000313" key="7">
    <source>
        <dbReference type="EMBL" id="BAJ74177.1"/>
    </source>
</evidence>
<feature type="domain" description="SpaA-like prealbumin fold" evidence="3">
    <location>
        <begin position="649"/>
        <end position="738"/>
    </location>
</feature>
<dbReference type="AlphaFoldDB" id="E8N6M9"/>
<reference key="2">
    <citation type="submission" date="2011-02" db="EMBL/GenBank/DDBJ databases">
        <title>Genome sequence of Microbacterium testaceum StLB037.</title>
        <authorList>
            <person name="Morohoshi T."/>
            <person name="Wang W.Z."/>
            <person name="Someya N."/>
            <person name="Ikeda T."/>
        </authorList>
    </citation>
    <scope>NUCLEOTIDE SEQUENCE</scope>
    <source>
        <strain>StLB037</strain>
    </source>
</reference>
<dbReference type="KEGG" id="mts:MTES_1213"/>
<evidence type="ECO:0000259" key="5">
    <source>
        <dbReference type="Pfam" id="PF20674"/>
    </source>
</evidence>
<feature type="transmembrane region" description="Helical" evidence="1">
    <location>
        <begin position="768"/>
        <end position="787"/>
    </location>
</feature>
<dbReference type="InterPro" id="IPR048834">
    <property type="entry name" value="SpaA_pre-album"/>
</dbReference>
<dbReference type="InterPro" id="IPR045826">
    <property type="entry name" value="SpaA_PFL_dom_2"/>
</dbReference>